<evidence type="ECO:0000256" key="6">
    <source>
        <dbReference type="PROSITE-ProRule" id="PRU00339"/>
    </source>
</evidence>
<comment type="caution">
    <text evidence="8">The sequence shown here is derived from an EMBL/GenBank/DDBJ whole genome shotgun (WGS) entry which is preliminary data.</text>
</comment>
<evidence type="ECO:0000313" key="9">
    <source>
        <dbReference type="Proteomes" id="UP001396898"/>
    </source>
</evidence>
<dbReference type="Pfam" id="PF00160">
    <property type="entry name" value="Pro_isomerase"/>
    <property type="match status" value="1"/>
</dbReference>
<dbReference type="Proteomes" id="UP001396898">
    <property type="component" value="Unassembled WGS sequence"/>
</dbReference>
<keyword evidence="4" id="KW-0697">Rotamase</keyword>
<keyword evidence="9" id="KW-1185">Reference proteome</keyword>
<keyword evidence="6" id="KW-0802">TPR repeat</keyword>
<evidence type="ECO:0000256" key="1">
    <source>
        <dbReference type="ARBA" id="ARBA00000971"/>
    </source>
</evidence>
<dbReference type="PANTHER" id="PTHR11071">
    <property type="entry name" value="PEPTIDYL-PROLYL CIS-TRANS ISOMERASE"/>
    <property type="match status" value="1"/>
</dbReference>
<proteinExistence type="inferred from homology"/>
<dbReference type="SUPFAM" id="SSF48452">
    <property type="entry name" value="TPR-like"/>
    <property type="match status" value="1"/>
</dbReference>
<organism evidence="8 9">
    <name type="scientific">Apiospora marii</name>
    <dbReference type="NCBI Taxonomy" id="335849"/>
    <lineage>
        <taxon>Eukaryota</taxon>
        <taxon>Fungi</taxon>
        <taxon>Dikarya</taxon>
        <taxon>Ascomycota</taxon>
        <taxon>Pezizomycotina</taxon>
        <taxon>Sordariomycetes</taxon>
        <taxon>Xylariomycetidae</taxon>
        <taxon>Amphisphaeriales</taxon>
        <taxon>Apiosporaceae</taxon>
        <taxon>Apiospora</taxon>
    </lineage>
</organism>
<name>A0ABR1RST6_9PEZI</name>
<reference evidence="8 9" key="1">
    <citation type="submission" date="2023-01" db="EMBL/GenBank/DDBJ databases">
        <title>Analysis of 21 Apiospora genomes using comparative genomics revels a genus with tremendous synthesis potential of carbohydrate active enzymes and secondary metabolites.</title>
        <authorList>
            <person name="Sorensen T."/>
        </authorList>
    </citation>
    <scope>NUCLEOTIDE SEQUENCE [LARGE SCALE GENOMIC DNA]</scope>
    <source>
        <strain evidence="8 9">CBS 20057</strain>
    </source>
</reference>
<evidence type="ECO:0000256" key="5">
    <source>
        <dbReference type="ARBA" id="ARBA00023235"/>
    </source>
</evidence>
<feature type="repeat" description="TPR" evidence="6">
    <location>
        <begin position="303"/>
        <end position="336"/>
    </location>
</feature>
<accession>A0ABR1RST6</accession>
<keyword evidence="5 8" id="KW-0413">Isomerase</keyword>
<dbReference type="PRINTS" id="PR00153">
    <property type="entry name" value="CSAPPISMRASE"/>
</dbReference>
<dbReference type="Gene3D" id="1.25.40.10">
    <property type="entry name" value="Tetratricopeptide repeat domain"/>
    <property type="match status" value="1"/>
</dbReference>
<gene>
    <name evidence="8" type="ORF">PG991_007206</name>
</gene>
<dbReference type="InterPro" id="IPR020892">
    <property type="entry name" value="Cyclophilin-type_PPIase_CS"/>
</dbReference>
<dbReference type="SMART" id="SM00028">
    <property type="entry name" value="TPR"/>
    <property type="match status" value="1"/>
</dbReference>
<dbReference type="PROSITE" id="PS50072">
    <property type="entry name" value="CSA_PPIASE_2"/>
    <property type="match status" value="1"/>
</dbReference>
<dbReference type="GO" id="GO:0016853">
    <property type="term" value="F:isomerase activity"/>
    <property type="evidence" value="ECO:0007669"/>
    <property type="project" value="UniProtKB-KW"/>
</dbReference>
<dbReference type="InterPro" id="IPR011990">
    <property type="entry name" value="TPR-like_helical_dom_sf"/>
</dbReference>
<dbReference type="PANTHER" id="PTHR11071:SF561">
    <property type="entry name" value="PEPTIDYL-PROLYL CIS-TRANS ISOMERASE D-RELATED"/>
    <property type="match status" value="1"/>
</dbReference>
<dbReference type="PROSITE" id="PS00170">
    <property type="entry name" value="CSA_PPIASE_1"/>
    <property type="match status" value="1"/>
</dbReference>
<comment type="catalytic activity">
    <reaction evidence="1">
        <text>[protein]-peptidylproline (omega=180) = [protein]-peptidylproline (omega=0)</text>
        <dbReference type="Rhea" id="RHEA:16237"/>
        <dbReference type="Rhea" id="RHEA-COMP:10747"/>
        <dbReference type="Rhea" id="RHEA-COMP:10748"/>
        <dbReference type="ChEBI" id="CHEBI:83833"/>
        <dbReference type="ChEBI" id="CHEBI:83834"/>
        <dbReference type="EC" id="5.2.1.8"/>
    </reaction>
</comment>
<evidence type="ECO:0000313" key="8">
    <source>
        <dbReference type="EMBL" id="KAK8018016.1"/>
    </source>
</evidence>
<evidence type="ECO:0000256" key="2">
    <source>
        <dbReference type="ARBA" id="ARBA00010898"/>
    </source>
</evidence>
<sequence length="366" mass="40079">MAEDKPTRSKVFFDITIGKKAAGRVTFELYNDVVPKTAENFRALCTGEKGLGKSGKPLHYKGSMFHRVIKQFMIQGGDFTEGNGTGGESIYGEKFDDENFEKKHDRPFLLSMANAGPVLRYHRRHSHLDNKHVVFGEVRSGKSIIRQVENLRTEGGDKPIQDAIISDCGELTGAAAEAVGADSKAADALGDAYEDFPEDMDEKLDAIKILEIAANCKEYGNKAFKGGDCTLALDKYQKGLRYLNEEPDLDDAPADTKPKMDSLRFTLNSNSAMMNIKLEAWSDAEHAASAALAVSGITDAEKAKALYRRGVALIKMKDEESAIQSLEAAKKLVPGDAAINKELDAVKKAAADRLKKEKAAYKKFFA</sequence>
<dbReference type="InterPro" id="IPR002130">
    <property type="entry name" value="Cyclophilin-type_PPIase_dom"/>
</dbReference>
<dbReference type="EMBL" id="JAQQWI010000010">
    <property type="protein sequence ID" value="KAK8018016.1"/>
    <property type="molecule type" value="Genomic_DNA"/>
</dbReference>
<dbReference type="PROSITE" id="PS50005">
    <property type="entry name" value="TPR"/>
    <property type="match status" value="1"/>
</dbReference>
<dbReference type="InterPro" id="IPR029000">
    <property type="entry name" value="Cyclophilin-like_dom_sf"/>
</dbReference>
<evidence type="ECO:0000256" key="4">
    <source>
        <dbReference type="ARBA" id="ARBA00023110"/>
    </source>
</evidence>
<comment type="similarity">
    <text evidence="2">Belongs to the cyclophilin-type PPIase family. PPIase D subfamily.</text>
</comment>
<dbReference type="SUPFAM" id="SSF50891">
    <property type="entry name" value="Cyclophilin-like"/>
    <property type="match status" value="1"/>
</dbReference>
<evidence type="ECO:0000259" key="7">
    <source>
        <dbReference type="PROSITE" id="PS50072"/>
    </source>
</evidence>
<evidence type="ECO:0000256" key="3">
    <source>
        <dbReference type="ARBA" id="ARBA00013194"/>
    </source>
</evidence>
<dbReference type="InterPro" id="IPR019734">
    <property type="entry name" value="TPR_rpt"/>
</dbReference>
<dbReference type="Gene3D" id="2.40.100.10">
    <property type="entry name" value="Cyclophilin-like"/>
    <property type="match status" value="1"/>
</dbReference>
<dbReference type="EC" id="5.2.1.8" evidence="3"/>
<protein>
    <recommendedName>
        <fullName evidence="3">peptidylprolyl isomerase</fullName>
        <ecNumber evidence="3">5.2.1.8</ecNumber>
    </recommendedName>
</protein>
<feature type="domain" description="PPIase cyclophilin-type" evidence="7">
    <location>
        <begin position="12"/>
        <end position="170"/>
    </location>
</feature>